<proteinExistence type="predicted"/>
<dbReference type="AlphaFoldDB" id="A0A382AGH8"/>
<dbReference type="InterPro" id="IPR029044">
    <property type="entry name" value="Nucleotide-diphossugar_trans"/>
</dbReference>
<name>A0A382AGH8_9ZZZZ</name>
<accession>A0A382AGH8</accession>
<dbReference type="GO" id="GO:0016757">
    <property type="term" value="F:glycosyltransferase activity"/>
    <property type="evidence" value="ECO:0007669"/>
    <property type="project" value="InterPro"/>
</dbReference>
<organism evidence="1">
    <name type="scientific">marine metagenome</name>
    <dbReference type="NCBI Taxonomy" id="408172"/>
    <lineage>
        <taxon>unclassified sequences</taxon>
        <taxon>metagenomes</taxon>
        <taxon>ecological metagenomes</taxon>
    </lineage>
</organism>
<dbReference type="SUPFAM" id="SSF53448">
    <property type="entry name" value="Nucleotide-diphospho-sugar transferases"/>
    <property type="match status" value="1"/>
</dbReference>
<dbReference type="InterPro" id="IPR050587">
    <property type="entry name" value="GNT1/Glycosyltrans_8"/>
</dbReference>
<dbReference type="Gene3D" id="3.90.550.10">
    <property type="entry name" value="Spore Coat Polysaccharide Biosynthesis Protein SpsA, Chain A"/>
    <property type="match status" value="1"/>
</dbReference>
<protein>
    <recommendedName>
        <fullName evidence="2">Glycosyl transferase family 8 C-terminal domain-containing protein</fullName>
    </recommendedName>
</protein>
<dbReference type="PANTHER" id="PTHR11183">
    <property type="entry name" value="GLYCOGENIN SUBFAMILY MEMBER"/>
    <property type="match status" value="1"/>
</dbReference>
<sequence length="339" mass="39195">MTDYTPRQGPGAARDATQLFATFLMLNDNYLPGALVLADSLRLQGAEQPLVCLTTDGVSDAAEQALRSVFDDVIRVERVYIPHSRRQERQDRPYYFTRIQVLRLGQDGDLGYRCERVVVIDADVLTLAKYASLFQIEAPAGILNERKENFVETDSSGGYVVTPTAWKTGEWRWHDLYRMCPHGHPIPRDLTDRVATDPTNMGINGSLFVMRPDRDEFDGILEDVKRPEIAARVGDAFDWPDMQYLTMRWSGQWRSVDVRFSALNGYPDLSLIWGTHFAGFKPWYFQRERAMRRYLKFPDFQLWFARYQQMVQRHPQLLEMGKLRRLNDAISQTLDGTGR</sequence>
<dbReference type="EMBL" id="UINC01025216">
    <property type="protein sequence ID" value="SVB00381.1"/>
    <property type="molecule type" value="Genomic_DNA"/>
</dbReference>
<evidence type="ECO:0000313" key="1">
    <source>
        <dbReference type="EMBL" id="SVB00381.1"/>
    </source>
</evidence>
<evidence type="ECO:0008006" key="2">
    <source>
        <dbReference type="Google" id="ProtNLM"/>
    </source>
</evidence>
<gene>
    <name evidence="1" type="ORF">METZ01_LOCUS153235</name>
</gene>
<reference evidence="1" key="1">
    <citation type="submission" date="2018-05" db="EMBL/GenBank/DDBJ databases">
        <authorList>
            <person name="Lanie J.A."/>
            <person name="Ng W.-L."/>
            <person name="Kazmierczak K.M."/>
            <person name="Andrzejewski T.M."/>
            <person name="Davidsen T.M."/>
            <person name="Wayne K.J."/>
            <person name="Tettelin H."/>
            <person name="Glass J.I."/>
            <person name="Rusch D."/>
            <person name="Podicherti R."/>
            <person name="Tsui H.-C.T."/>
            <person name="Winkler M.E."/>
        </authorList>
    </citation>
    <scope>NUCLEOTIDE SEQUENCE</scope>
</reference>
<dbReference type="Pfam" id="PF01501">
    <property type="entry name" value="Glyco_transf_8"/>
    <property type="match status" value="1"/>
</dbReference>
<dbReference type="InterPro" id="IPR002495">
    <property type="entry name" value="Glyco_trans_8"/>
</dbReference>